<name>A0ABT7KGM2_9HYPH</name>
<evidence type="ECO:0000256" key="5">
    <source>
        <dbReference type="ARBA" id="ARBA00022840"/>
    </source>
</evidence>
<dbReference type="RefSeq" id="WP_285881136.1">
    <property type="nucleotide sequence ID" value="NZ_JARFYN010000025.1"/>
</dbReference>
<dbReference type="InterPro" id="IPR027417">
    <property type="entry name" value="P-loop_NTPase"/>
</dbReference>
<evidence type="ECO:0000313" key="7">
    <source>
        <dbReference type="EMBL" id="MDL2407776.1"/>
    </source>
</evidence>
<organism evidence="7 8">
    <name type="scientific">Rhizobium calliandrae</name>
    <dbReference type="NCBI Taxonomy" id="1312182"/>
    <lineage>
        <taxon>Bacteria</taxon>
        <taxon>Pseudomonadati</taxon>
        <taxon>Pseudomonadota</taxon>
        <taxon>Alphaproteobacteria</taxon>
        <taxon>Hyphomicrobiales</taxon>
        <taxon>Rhizobiaceae</taxon>
        <taxon>Rhizobium/Agrobacterium group</taxon>
        <taxon>Rhizobium</taxon>
    </lineage>
</organism>
<dbReference type="CDD" id="cd03257">
    <property type="entry name" value="ABC_NikE_OppD_transporters"/>
    <property type="match status" value="1"/>
</dbReference>
<dbReference type="PROSITE" id="PS50893">
    <property type="entry name" value="ABC_TRANSPORTER_2"/>
    <property type="match status" value="1"/>
</dbReference>
<dbReference type="InterPro" id="IPR050319">
    <property type="entry name" value="ABC_transp_ATP-bind"/>
</dbReference>
<dbReference type="EMBL" id="JARFYN010000025">
    <property type="protein sequence ID" value="MDL2407776.1"/>
    <property type="molecule type" value="Genomic_DNA"/>
</dbReference>
<reference evidence="7" key="1">
    <citation type="submission" date="2023-06" db="EMBL/GenBank/DDBJ databases">
        <title>Phylogenetic Diversity of Rhizobium strains.</title>
        <authorList>
            <person name="Moura F.T."/>
            <person name="Helene L.C.F."/>
            <person name="Hungria M."/>
        </authorList>
    </citation>
    <scope>NUCLEOTIDE SEQUENCE</scope>
    <source>
        <strain evidence="7">CCGE524</strain>
    </source>
</reference>
<dbReference type="PANTHER" id="PTHR43776">
    <property type="entry name" value="TRANSPORT ATP-BINDING PROTEIN"/>
    <property type="match status" value="1"/>
</dbReference>
<protein>
    <submittedName>
        <fullName evidence="7">ABC transporter ATP-binding protein</fullName>
    </submittedName>
</protein>
<dbReference type="SMART" id="SM00382">
    <property type="entry name" value="AAA"/>
    <property type="match status" value="1"/>
</dbReference>
<dbReference type="InterPro" id="IPR013563">
    <property type="entry name" value="Oligopep_ABC_C"/>
</dbReference>
<keyword evidence="8" id="KW-1185">Reference proteome</keyword>
<dbReference type="PROSITE" id="PS00211">
    <property type="entry name" value="ABC_TRANSPORTER_1"/>
    <property type="match status" value="1"/>
</dbReference>
<gene>
    <name evidence="7" type="ORF">PY650_19350</name>
</gene>
<evidence type="ECO:0000256" key="4">
    <source>
        <dbReference type="ARBA" id="ARBA00022741"/>
    </source>
</evidence>
<comment type="caution">
    <text evidence="7">The sequence shown here is derived from an EMBL/GenBank/DDBJ whole genome shotgun (WGS) entry which is preliminary data.</text>
</comment>
<dbReference type="SUPFAM" id="SSF52540">
    <property type="entry name" value="P-loop containing nucleoside triphosphate hydrolases"/>
    <property type="match status" value="1"/>
</dbReference>
<dbReference type="InterPro" id="IPR003593">
    <property type="entry name" value="AAA+_ATPase"/>
</dbReference>
<evidence type="ECO:0000256" key="1">
    <source>
        <dbReference type="ARBA" id="ARBA00004417"/>
    </source>
</evidence>
<comment type="subcellular location">
    <subcellularLocation>
        <location evidence="1">Cell inner membrane</location>
        <topology evidence="1">Peripheral membrane protein</topology>
    </subcellularLocation>
</comment>
<keyword evidence="4" id="KW-0547">Nucleotide-binding</keyword>
<evidence type="ECO:0000259" key="6">
    <source>
        <dbReference type="PROSITE" id="PS50893"/>
    </source>
</evidence>
<feature type="domain" description="ABC transporter" evidence="6">
    <location>
        <begin position="8"/>
        <end position="258"/>
    </location>
</feature>
<comment type="similarity">
    <text evidence="2">Belongs to the ABC transporter superfamily.</text>
</comment>
<proteinExistence type="inferred from homology"/>
<dbReference type="GO" id="GO:0005524">
    <property type="term" value="F:ATP binding"/>
    <property type="evidence" value="ECO:0007669"/>
    <property type="project" value="UniProtKB-KW"/>
</dbReference>
<evidence type="ECO:0000256" key="2">
    <source>
        <dbReference type="ARBA" id="ARBA00005417"/>
    </source>
</evidence>
<dbReference type="Gene3D" id="3.40.50.300">
    <property type="entry name" value="P-loop containing nucleotide triphosphate hydrolases"/>
    <property type="match status" value="1"/>
</dbReference>
<evidence type="ECO:0000313" key="8">
    <source>
        <dbReference type="Proteomes" id="UP001172630"/>
    </source>
</evidence>
<dbReference type="Pfam" id="PF00005">
    <property type="entry name" value="ABC_tran"/>
    <property type="match status" value="1"/>
</dbReference>
<dbReference type="InterPro" id="IPR017871">
    <property type="entry name" value="ABC_transporter-like_CS"/>
</dbReference>
<accession>A0ABT7KGM2</accession>
<evidence type="ECO:0000256" key="3">
    <source>
        <dbReference type="ARBA" id="ARBA00022448"/>
    </source>
</evidence>
<keyword evidence="5 7" id="KW-0067">ATP-binding</keyword>
<dbReference type="Proteomes" id="UP001172630">
    <property type="component" value="Unassembled WGS sequence"/>
</dbReference>
<dbReference type="InterPro" id="IPR003439">
    <property type="entry name" value="ABC_transporter-like_ATP-bd"/>
</dbReference>
<dbReference type="Pfam" id="PF08352">
    <property type="entry name" value="oligo_HPY"/>
    <property type="match status" value="1"/>
</dbReference>
<keyword evidence="3" id="KW-0813">Transport</keyword>
<sequence>MSESPNLLEINNLGCDFSIRERLGWRRRVLRAVDRVDLTISNGDIFGIVGETGSGKTTLGKAIAGIQRPTRGAVRLSGKVVSSVDIRLPKSVSAQMQYVYQDPGASLDPRWTLRRSLHEPLVIHSPRSSASDRENSVRKMVTAMGLSPGLLDRFPHEVSGGQLRRMGLARVLVLAPKIVIFDEPTAGLDVLVQATVLGLMRDLLDQFKLTYILISHDIAVVSSICNRLAVMYGGNLVEIGPTTQVLKEPLHPYTRSLLASSLQIGGSRLTDSLEPLNTTAPRGTR</sequence>